<reference evidence="1 2" key="1">
    <citation type="submission" date="2019-06" db="EMBL/GenBank/DDBJ databases">
        <title>Draft genome sequence of Methanolobus vulcani B1d.</title>
        <authorList>
            <person name="Creighbaum A.J."/>
            <person name="Ticak T."/>
            <person name="Hariraju D."/>
            <person name="Arivett B.A."/>
            <person name="Ferguson D.J.Jr."/>
        </authorList>
    </citation>
    <scope>NUCLEOTIDE SEQUENCE [LARGE SCALE GENOMIC DNA]</scope>
    <source>
        <strain evidence="1 2">B1d</strain>
    </source>
</reference>
<organism evidence="1 2">
    <name type="scientific">Methanolobus vulcani</name>
    <dbReference type="NCBI Taxonomy" id="38026"/>
    <lineage>
        <taxon>Archaea</taxon>
        <taxon>Methanobacteriati</taxon>
        <taxon>Methanobacteriota</taxon>
        <taxon>Stenosarchaea group</taxon>
        <taxon>Methanomicrobia</taxon>
        <taxon>Methanosarcinales</taxon>
        <taxon>Methanosarcinaceae</taxon>
        <taxon>Methanolobus</taxon>
    </lineage>
</organism>
<dbReference type="EMBL" id="VIAQ01000011">
    <property type="protein sequence ID" value="TQD26687.1"/>
    <property type="molecule type" value="Genomic_DNA"/>
</dbReference>
<evidence type="ECO:0000313" key="1">
    <source>
        <dbReference type="EMBL" id="TQD26687.1"/>
    </source>
</evidence>
<accession>A0A7Z8KPM5</accession>
<dbReference type="AlphaFoldDB" id="A0A7Z8KPM5"/>
<dbReference type="Proteomes" id="UP000319335">
    <property type="component" value="Unassembled WGS sequence"/>
</dbReference>
<dbReference type="OrthoDB" id="137783at2157"/>
<name>A0A7Z8KPM5_9EURY</name>
<protein>
    <submittedName>
        <fullName evidence="1">DUF429 domain-containing protein</fullName>
    </submittedName>
</protein>
<keyword evidence="2" id="KW-1185">Reference proteome</keyword>
<proteinExistence type="predicted"/>
<comment type="caution">
    <text evidence="1">The sequence shown here is derived from an EMBL/GenBank/DDBJ whole genome shotgun (WGS) entry which is preliminary data.</text>
</comment>
<sequence length="277" mass="31442">MDFAATGKKRRIFGVDFSGAKDSCKKIWVSSGRSVGSTLHIEDCYRLADQMGSGSSSRSGRDECFSALRSLIVRENDAVFGIDLSFSLPEHLMEYDWESFIESFSSKYPSAEQFRESCRDRAGGKELKRTSEIKAKVPFSVYNLRLYRQTYFGIRDVISPLVNDGLVCVLPMQEAKDGKPWLIEICPACRLKKEDMYIQYKGKTDDRRNARRRILEYFMNKGLVISSSLQKLIVADTEGDALDSIIATYSTFISLSRLSEIPDTSPENYAIEGYTFF</sequence>
<dbReference type="RefSeq" id="WP_154809030.1">
    <property type="nucleotide sequence ID" value="NZ_VIAQ01000011.1"/>
</dbReference>
<evidence type="ECO:0000313" key="2">
    <source>
        <dbReference type="Proteomes" id="UP000319335"/>
    </source>
</evidence>
<gene>
    <name evidence="1" type="ORF">FKV42_04320</name>
</gene>